<keyword evidence="16" id="KW-0472">Membrane</keyword>
<evidence type="ECO:0000256" key="13">
    <source>
        <dbReference type="ARBA" id="ARBA00022833"/>
    </source>
</evidence>
<evidence type="ECO:0000313" key="22">
    <source>
        <dbReference type="Proteomes" id="UP000190274"/>
    </source>
</evidence>
<keyword evidence="6" id="KW-0813">Transport</keyword>
<dbReference type="InterPro" id="IPR001841">
    <property type="entry name" value="Znf_RING"/>
</dbReference>
<evidence type="ECO:0000256" key="17">
    <source>
        <dbReference type="ARBA" id="ARBA00023140"/>
    </source>
</evidence>
<evidence type="ECO:0000256" key="5">
    <source>
        <dbReference type="ARBA" id="ARBA00012483"/>
    </source>
</evidence>
<dbReference type="GO" id="GO:1990429">
    <property type="term" value="C:peroxisomal importomer complex"/>
    <property type="evidence" value="ECO:0007669"/>
    <property type="project" value="EnsemblFungi"/>
</dbReference>
<dbReference type="EC" id="2.3.2.27" evidence="5"/>
<dbReference type="PANTHER" id="PTHR23350:SF0">
    <property type="entry name" value="PEROXISOME BIOGENESIS FACTOR 10"/>
    <property type="match status" value="1"/>
</dbReference>
<evidence type="ECO:0000256" key="10">
    <source>
        <dbReference type="ARBA" id="ARBA00022723"/>
    </source>
</evidence>
<dbReference type="PROSITE" id="PS00518">
    <property type="entry name" value="ZF_RING_1"/>
    <property type="match status" value="1"/>
</dbReference>
<evidence type="ECO:0000256" key="14">
    <source>
        <dbReference type="ARBA" id="ARBA00022927"/>
    </source>
</evidence>
<dbReference type="GO" id="GO:0008320">
    <property type="term" value="F:protein transmembrane transporter activity"/>
    <property type="evidence" value="ECO:0007669"/>
    <property type="project" value="EnsemblFungi"/>
</dbReference>
<comment type="similarity">
    <text evidence="4">Belongs to the pex2/pex10/pex12 family.</text>
</comment>
<evidence type="ECO:0000256" key="9">
    <source>
        <dbReference type="ARBA" id="ARBA00022692"/>
    </source>
</evidence>
<dbReference type="InterPro" id="IPR017907">
    <property type="entry name" value="Znf_RING_CS"/>
</dbReference>
<dbReference type="GO" id="GO:0008270">
    <property type="term" value="F:zinc ion binding"/>
    <property type="evidence" value="ECO:0007669"/>
    <property type="project" value="UniProtKB-KW"/>
</dbReference>
<evidence type="ECO:0000256" key="18">
    <source>
        <dbReference type="ARBA" id="ARBA00041230"/>
    </source>
</evidence>
<protein>
    <recommendedName>
        <fullName evidence="5">RING-type E3 ubiquitin transferase</fullName>
        <ecNumber evidence="5">2.3.2.27</ecNumber>
    </recommendedName>
    <alternativeName>
        <fullName evidence="18">Peroxin-10</fullName>
    </alternativeName>
</protein>
<evidence type="ECO:0000256" key="1">
    <source>
        <dbReference type="ARBA" id="ARBA00000900"/>
    </source>
</evidence>
<dbReference type="GO" id="GO:0005778">
    <property type="term" value="C:peroxisomal membrane"/>
    <property type="evidence" value="ECO:0007669"/>
    <property type="project" value="UniProtKB-SubCell"/>
</dbReference>
<dbReference type="GO" id="GO:0061630">
    <property type="term" value="F:ubiquitin protein ligase activity"/>
    <property type="evidence" value="ECO:0007669"/>
    <property type="project" value="UniProtKB-EC"/>
</dbReference>
<evidence type="ECO:0000256" key="4">
    <source>
        <dbReference type="ARBA" id="ARBA00008704"/>
    </source>
</evidence>
<keyword evidence="14" id="KW-0653">Protein transport</keyword>
<dbReference type="AlphaFoldDB" id="A0A1G4JQN7"/>
<evidence type="ECO:0000256" key="2">
    <source>
        <dbReference type="ARBA" id="ARBA00004585"/>
    </source>
</evidence>
<name>A0A1G4JQN7_9SACH</name>
<evidence type="ECO:0000256" key="8">
    <source>
        <dbReference type="ARBA" id="ARBA00022679"/>
    </source>
</evidence>
<evidence type="ECO:0000256" key="3">
    <source>
        <dbReference type="ARBA" id="ARBA00004906"/>
    </source>
</evidence>
<comment type="catalytic activity">
    <reaction evidence="1">
        <text>S-ubiquitinyl-[E2 ubiquitin-conjugating enzyme]-L-cysteine + [acceptor protein]-L-lysine = [E2 ubiquitin-conjugating enzyme]-L-cysteine + N(6)-ubiquitinyl-[acceptor protein]-L-lysine.</text>
        <dbReference type="EC" id="2.3.2.27"/>
    </reaction>
</comment>
<dbReference type="GO" id="GO:0016562">
    <property type="term" value="P:protein import into peroxisome matrix, receptor recycling"/>
    <property type="evidence" value="ECO:0007669"/>
    <property type="project" value="EnsemblFungi"/>
</dbReference>
<keyword evidence="12" id="KW-0833">Ubl conjugation pathway</keyword>
<dbReference type="Gene3D" id="3.30.40.10">
    <property type="entry name" value="Zinc/RING finger domain, C3HC4 (zinc finger)"/>
    <property type="match status" value="1"/>
</dbReference>
<dbReference type="GO" id="GO:0044721">
    <property type="term" value="P:protein import into peroxisome matrix, substrate release"/>
    <property type="evidence" value="ECO:0007669"/>
    <property type="project" value="EnsemblFungi"/>
</dbReference>
<keyword evidence="13" id="KW-0862">Zinc</keyword>
<accession>A0A1G4JQN7</accession>
<dbReference type="SUPFAM" id="SSF57850">
    <property type="entry name" value="RING/U-box"/>
    <property type="match status" value="1"/>
</dbReference>
<evidence type="ECO:0000256" key="19">
    <source>
        <dbReference type="PROSITE-ProRule" id="PRU00175"/>
    </source>
</evidence>
<keyword evidence="8" id="KW-0808">Transferase</keyword>
<dbReference type="GO" id="GO:0043161">
    <property type="term" value="P:proteasome-mediated ubiquitin-dependent protein catabolic process"/>
    <property type="evidence" value="ECO:0007669"/>
    <property type="project" value="EnsemblFungi"/>
</dbReference>
<keyword evidence="10" id="KW-0479">Metal-binding</keyword>
<keyword evidence="11 19" id="KW-0863">Zinc-finger</keyword>
<dbReference type="GO" id="GO:0000209">
    <property type="term" value="P:protein polyubiquitination"/>
    <property type="evidence" value="ECO:0007669"/>
    <property type="project" value="EnsemblFungi"/>
</dbReference>
<dbReference type="Proteomes" id="UP000190274">
    <property type="component" value="Chromosome G"/>
</dbReference>
<evidence type="ECO:0000313" key="21">
    <source>
        <dbReference type="EMBL" id="SCU93119.1"/>
    </source>
</evidence>
<feature type="domain" description="RING-type" evidence="20">
    <location>
        <begin position="295"/>
        <end position="333"/>
    </location>
</feature>
<dbReference type="GO" id="GO:0000151">
    <property type="term" value="C:ubiquitin ligase complex"/>
    <property type="evidence" value="ECO:0007669"/>
    <property type="project" value="EnsemblFungi"/>
</dbReference>
<dbReference type="Pfam" id="PF13639">
    <property type="entry name" value="zf-RING_2"/>
    <property type="match status" value="1"/>
</dbReference>
<dbReference type="InterPro" id="IPR006845">
    <property type="entry name" value="Pex_N"/>
</dbReference>
<dbReference type="PANTHER" id="PTHR23350">
    <property type="entry name" value="PEROXISOME ASSEMBLY PROTEIN 10"/>
    <property type="match status" value="1"/>
</dbReference>
<dbReference type="InterPro" id="IPR013083">
    <property type="entry name" value="Znf_RING/FYVE/PHD"/>
</dbReference>
<evidence type="ECO:0000256" key="12">
    <source>
        <dbReference type="ARBA" id="ARBA00022786"/>
    </source>
</evidence>
<keyword evidence="17" id="KW-0576">Peroxisome</keyword>
<reference evidence="22" key="1">
    <citation type="submission" date="2016-03" db="EMBL/GenBank/DDBJ databases">
        <authorList>
            <person name="Devillers H."/>
        </authorList>
    </citation>
    <scope>NUCLEOTIDE SEQUENCE [LARGE SCALE GENOMIC DNA]</scope>
</reference>
<keyword evidence="15" id="KW-1133">Transmembrane helix</keyword>
<dbReference type="GO" id="GO:0006515">
    <property type="term" value="P:protein quality control for misfolded or incompletely synthesized proteins"/>
    <property type="evidence" value="ECO:0007669"/>
    <property type="project" value="EnsemblFungi"/>
</dbReference>
<keyword evidence="22" id="KW-1185">Reference proteome</keyword>
<dbReference type="STRING" id="1266660.A0A1G4JQN7"/>
<dbReference type="EMBL" id="LT598457">
    <property type="protein sequence ID" value="SCU93119.1"/>
    <property type="molecule type" value="Genomic_DNA"/>
</dbReference>
<evidence type="ECO:0000259" key="20">
    <source>
        <dbReference type="PROSITE" id="PS50089"/>
    </source>
</evidence>
<dbReference type="CDD" id="cd16527">
    <property type="entry name" value="RING-HC_PEX10"/>
    <property type="match status" value="1"/>
</dbReference>
<keyword evidence="9" id="KW-0812">Transmembrane</keyword>
<organism evidence="21 22">
    <name type="scientific">Lachancea dasiensis</name>
    <dbReference type="NCBI Taxonomy" id="1072105"/>
    <lineage>
        <taxon>Eukaryota</taxon>
        <taxon>Fungi</taxon>
        <taxon>Dikarya</taxon>
        <taxon>Ascomycota</taxon>
        <taxon>Saccharomycotina</taxon>
        <taxon>Saccharomycetes</taxon>
        <taxon>Saccharomycetales</taxon>
        <taxon>Saccharomycetaceae</taxon>
        <taxon>Lachancea</taxon>
    </lineage>
</organism>
<dbReference type="InterPro" id="IPR025654">
    <property type="entry name" value="PEX2/10"/>
</dbReference>
<proteinExistence type="inferred from homology"/>
<sequence length="345" mass="39866">MTGAYKLEFADPAAIVQAHQKDQQVESLLNVKLEEVIKGFKGQYFANSYGREIGISAKLLYLALTTLRGKKSFGEEYVDLIHVNRRGSHTVEFKRRLLFILSYTLVPYALSKLFTALSKYYDATDTEADEEATDEYRANKIEKEGKFLRNRTQSFIQMAMKEQIPQKILDSLVDLNLMLFYFKGSFYDISKRVFGLRYSVCHQVDEAEVNYRKSSFRTYRVLGFFFLIQTLSRSLPPLLRWLSKNGGKATQKSGTDWQAAKPLLLMETLTNDQVGHISLKNPQELQFMKDESRKCILCLEWMKDPSCAPCGHVFCWSCILNWCKERSECPLCRQRCPANSILPIR</sequence>
<comment type="subcellular location">
    <subcellularLocation>
        <location evidence="2">Peroxisome membrane</location>
        <topology evidence="2">Multi-pass membrane protein</topology>
    </subcellularLocation>
</comment>
<evidence type="ECO:0000256" key="15">
    <source>
        <dbReference type="ARBA" id="ARBA00022989"/>
    </source>
</evidence>
<dbReference type="SMART" id="SM00184">
    <property type="entry name" value="RING"/>
    <property type="match status" value="1"/>
</dbReference>
<dbReference type="OrthoDB" id="6270329at2759"/>
<dbReference type="Pfam" id="PF04757">
    <property type="entry name" value="Pex2_Pex12"/>
    <property type="match status" value="1"/>
</dbReference>
<evidence type="ECO:0000256" key="6">
    <source>
        <dbReference type="ARBA" id="ARBA00022448"/>
    </source>
</evidence>
<keyword evidence="7" id="KW-0962">Peroxisome biogenesis</keyword>
<gene>
    <name evidence="21" type="ORF">LADA_0G01442G</name>
</gene>
<evidence type="ECO:0000256" key="16">
    <source>
        <dbReference type="ARBA" id="ARBA00023136"/>
    </source>
</evidence>
<comment type="pathway">
    <text evidence="3">Protein modification; protein ubiquitination.</text>
</comment>
<evidence type="ECO:0000256" key="11">
    <source>
        <dbReference type="ARBA" id="ARBA00022771"/>
    </source>
</evidence>
<dbReference type="PROSITE" id="PS50089">
    <property type="entry name" value="ZF_RING_2"/>
    <property type="match status" value="1"/>
</dbReference>
<evidence type="ECO:0000256" key="7">
    <source>
        <dbReference type="ARBA" id="ARBA00022593"/>
    </source>
</evidence>